<dbReference type="Proteomes" id="UP000192257">
    <property type="component" value="Unassembled WGS sequence"/>
</dbReference>
<feature type="compositionally biased region" description="Basic residues" evidence="1">
    <location>
        <begin position="99"/>
        <end position="119"/>
    </location>
</feature>
<accession>A0A1X0NFD7</accession>
<keyword evidence="3" id="KW-1185">Reference proteome</keyword>
<evidence type="ECO:0000313" key="3">
    <source>
        <dbReference type="Proteomes" id="UP000192257"/>
    </source>
</evidence>
<reference evidence="2 3" key="1">
    <citation type="submission" date="2017-03" db="EMBL/GenBank/DDBJ databases">
        <title>An alternative strategy for trypanosome survival in the mammalian bloodstream revealed through genome and transcriptome analysis of the ubiquitous bovine parasite Trypanosoma (Megatrypanum) theileri.</title>
        <authorList>
            <person name="Kelly S."/>
            <person name="Ivens A."/>
            <person name="Mott A."/>
            <person name="O'Neill E."/>
            <person name="Emms D."/>
            <person name="Macleod O."/>
            <person name="Voorheis P."/>
            <person name="Matthews J."/>
            <person name="Matthews K."/>
            <person name="Carrington M."/>
        </authorList>
    </citation>
    <scope>NUCLEOTIDE SEQUENCE [LARGE SCALE GENOMIC DNA]</scope>
    <source>
        <strain evidence="2">Edinburgh</strain>
    </source>
</reference>
<sequence>MFEVSGLLKKNFFFIFNTCVLRNGVPLVAFGRRKLEPMSIIPYYFEGSHGPANSLLESSRDHRLKTSYSTGNSRIVLGQNFIQEDPGALPRSNAAAVGKRGKKPRKKKPQTGNNHRHSPVLLRRKAAFAGRAAVCRRVAVPRLLTAPQAKRAKPRNNTAAAPTHTRRTCPAPQNNGPSIAPKEGVSAMKMGFATPLFAHSFPPETRRQGTPHGVQPQFPAAPCAA</sequence>
<evidence type="ECO:0000256" key="1">
    <source>
        <dbReference type="SAM" id="MobiDB-lite"/>
    </source>
</evidence>
<comment type="caution">
    <text evidence="2">The sequence shown here is derived from an EMBL/GenBank/DDBJ whole genome shotgun (WGS) entry which is preliminary data.</text>
</comment>
<feature type="region of interest" description="Disordered" evidence="1">
    <location>
        <begin position="86"/>
        <end position="119"/>
    </location>
</feature>
<dbReference type="AlphaFoldDB" id="A0A1X0NFD7"/>
<protein>
    <submittedName>
        <fullName evidence="2">Uncharacterized protein</fullName>
    </submittedName>
</protein>
<evidence type="ECO:0000313" key="2">
    <source>
        <dbReference type="EMBL" id="ORC82806.1"/>
    </source>
</evidence>
<dbReference type="VEuPathDB" id="TriTrypDB:TM35_000831070"/>
<feature type="region of interest" description="Disordered" evidence="1">
    <location>
        <begin position="198"/>
        <end position="225"/>
    </location>
</feature>
<organism evidence="2 3">
    <name type="scientific">Trypanosoma theileri</name>
    <dbReference type="NCBI Taxonomy" id="67003"/>
    <lineage>
        <taxon>Eukaryota</taxon>
        <taxon>Discoba</taxon>
        <taxon>Euglenozoa</taxon>
        <taxon>Kinetoplastea</taxon>
        <taxon>Metakinetoplastina</taxon>
        <taxon>Trypanosomatida</taxon>
        <taxon>Trypanosomatidae</taxon>
        <taxon>Trypanosoma</taxon>
    </lineage>
</organism>
<gene>
    <name evidence="2" type="ORF">TM35_000831070</name>
</gene>
<proteinExistence type="predicted"/>
<name>A0A1X0NFD7_9TRYP</name>
<feature type="region of interest" description="Disordered" evidence="1">
    <location>
        <begin position="148"/>
        <end position="178"/>
    </location>
</feature>
<dbReference type="GeneID" id="39991186"/>
<dbReference type="EMBL" id="NBCO01000083">
    <property type="protein sequence ID" value="ORC82806.1"/>
    <property type="molecule type" value="Genomic_DNA"/>
</dbReference>
<dbReference type="RefSeq" id="XP_028877304.1">
    <property type="nucleotide sequence ID" value="XM_029031406.1"/>
</dbReference>